<accession>A0A916XB04</accession>
<gene>
    <name evidence="1" type="ORF">GCM10011410_08610</name>
</gene>
<dbReference type="AlphaFoldDB" id="A0A916XB04"/>
<organism evidence="1 2">
    <name type="scientific">Hoyosella rhizosphaerae</name>
    <dbReference type="NCBI Taxonomy" id="1755582"/>
    <lineage>
        <taxon>Bacteria</taxon>
        <taxon>Bacillati</taxon>
        <taxon>Actinomycetota</taxon>
        <taxon>Actinomycetes</taxon>
        <taxon>Mycobacteriales</taxon>
        <taxon>Hoyosellaceae</taxon>
        <taxon>Hoyosella</taxon>
    </lineage>
</organism>
<reference evidence="1" key="2">
    <citation type="submission" date="2020-09" db="EMBL/GenBank/DDBJ databases">
        <authorList>
            <person name="Sun Q."/>
            <person name="Zhou Y."/>
        </authorList>
    </citation>
    <scope>NUCLEOTIDE SEQUENCE</scope>
    <source>
        <strain evidence="1">CGMCC 1.15478</strain>
    </source>
</reference>
<evidence type="ECO:0000313" key="1">
    <source>
        <dbReference type="EMBL" id="GGC58393.1"/>
    </source>
</evidence>
<sequence>MTADNTSVFVIDDLSLDPYAHGFGQSPDGRTFSFQVRHRTLHVEVYRADFETTVPDTSDVECVVDTSVADIDVSDERSVAAAVRDAVADAENTIHQERTAPVWSFLNWLTSGRDRRVLTHG</sequence>
<dbReference type="EMBL" id="BMJH01000001">
    <property type="protein sequence ID" value="GGC58393.1"/>
    <property type="molecule type" value="Genomic_DNA"/>
</dbReference>
<reference evidence="1" key="1">
    <citation type="journal article" date="2014" name="Int. J. Syst. Evol. Microbiol.">
        <title>Complete genome sequence of Corynebacterium casei LMG S-19264T (=DSM 44701T), isolated from a smear-ripened cheese.</title>
        <authorList>
            <consortium name="US DOE Joint Genome Institute (JGI-PGF)"/>
            <person name="Walter F."/>
            <person name="Albersmeier A."/>
            <person name="Kalinowski J."/>
            <person name="Ruckert C."/>
        </authorList>
    </citation>
    <scope>NUCLEOTIDE SEQUENCE</scope>
    <source>
        <strain evidence="1">CGMCC 1.15478</strain>
    </source>
</reference>
<name>A0A916XB04_9ACTN</name>
<protein>
    <submittedName>
        <fullName evidence="1">Uncharacterized protein</fullName>
    </submittedName>
</protein>
<comment type="caution">
    <text evidence="1">The sequence shown here is derived from an EMBL/GenBank/DDBJ whole genome shotgun (WGS) entry which is preliminary data.</text>
</comment>
<dbReference type="Proteomes" id="UP000641514">
    <property type="component" value="Unassembled WGS sequence"/>
</dbReference>
<keyword evidence="2" id="KW-1185">Reference proteome</keyword>
<evidence type="ECO:0000313" key="2">
    <source>
        <dbReference type="Proteomes" id="UP000641514"/>
    </source>
</evidence>
<proteinExistence type="predicted"/>
<dbReference type="RefSeq" id="WP_229675737.1">
    <property type="nucleotide sequence ID" value="NZ_BMJH01000001.1"/>
</dbReference>